<keyword evidence="6 12" id="KW-0863">Zinc-finger</keyword>
<dbReference type="GO" id="GO:0000978">
    <property type="term" value="F:RNA polymerase II cis-regulatory region sequence-specific DNA binding"/>
    <property type="evidence" value="ECO:0007669"/>
    <property type="project" value="TreeGrafter"/>
</dbReference>
<keyword evidence="11" id="KW-0539">Nucleus</keyword>
<dbReference type="InterPro" id="IPR013087">
    <property type="entry name" value="Znf_C2H2_type"/>
</dbReference>
<dbReference type="AlphaFoldDB" id="A0A1A7Y5N4"/>
<evidence type="ECO:0000256" key="13">
    <source>
        <dbReference type="SAM" id="MobiDB-lite"/>
    </source>
</evidence>
<evidence type="ECO:0000256" key="12">
    <source>
        <dbReference type="PROSITE-ProRule" id="PRU00042"/>
    </source>
</evidence>
<evidence type="ECO:0000256" key="10">
    <source>
        <dbReference type="ARBA" id="ARBA00023163"/>
    </source>
</evidence>
<evidence type="ECO:0000259" key="14">
    <source>
        <dbReference type="PROSITE" id="PS50157"/>
    </source>
</evidence>
<feature type="domain" description="C2H2-type" evidence="14">
    <location>
        <begin position="319"/>
        <end position="346"/>
    </location>
</feature>
<feature type="domain" description="C2H2-type" evidence="14">
    <location>
        <begin position="375"/>
        <end position="402"/>
    </location>
</feature>
<dbReference type="Gene3D" id="3.30.160.60">
    <property type="entry name" value="Classic Zinc Finger"/>
    <property type="match status" value="4"/>
</dbReference>
<dbReference type="SMART" id="SM00355">
    <property type="entry name" value="ZnF_C2H2"/>
    <property type="match status" value="4"/>
</dbReference>
<evidence type="ECO:0000256" key="3">
    <source>
        <dbReference type="ARBA" id="ARBA00006991"/>
    </source>
</evidence>
<feature type="domain" description="C2H2-type" evidence="14">
    <location>
        <begin position="403"/>
        <end position="430"/>
    </location>
</feature>
<evidence type="ECO:0000256" key="2">
    <source>
        <dbReference type="ARBA" id="ARBA00004123"/>
    </source>
</evidence>
<evidence type="ECO:0000256" key="11">
    <source>
        <dbReference type="ARBA" id="ARBA00023242"/>
    </source>
</evidence>
<name>A0A1A7Y5N4_9TELE</name>
<dbReference type="PANTHER" id="PTHR23226:SF416">
    <property type="entry name" value="FI01424P"/>
    <property type="match status" value="1"/>
</dbReference>
<evidence type="ECO:0000256" key="5">
    <source>
        <dbReference type="ARBA" id="ARBA00022737"/>
    </source>
</evidence>
<keyword evidence="7" id="KW-0862">Zinc</keyword>
<dbReference type="GO" id="GO:0008270">
    <property type="term" value="F:zinc ion binding"/>
    <property type="evidence" value="ECO:0007669"/>
    <property type="project" value="UniProtKB-KW"/>
</dbReference>
<comment type="similarity">
    <text evidence="3">Belongs to the krueppel C2H2-type zinc-finger protein family.</text>
</comment>
<protein>
    <recommendedName>
        <fullName evidence="14">C2H2-type domain-containing protein</fullName>
    </recommendedName>
</protein>
<keyword evidence="9" id="KW-0238">DNA-binding</keyword>
<dbReference type="GO" id="GO:0005634">
    <property type="term" value="C:nucleus"/>
    <property type="evidence" value="ECO:0007669"/>
    <property type="project" value="UniProtKB-SubCell"/>
</dbReference>
<evidence type="ECO:0000313" key="15">
    <source>
        <dbReference type="EMBL" id="SBP25762.1"/>
    </source>
</evidence>
<evidence type="ECO:0000256" key="7">
    <source>
        <dbReference type="ARBA" id="ARBA00022833"/>
    </source>
</evidence>
<dbReference type="FunFam" id="3.30.160.60:FF:000100">
    <property type="entry name" value="Zinc finger 45-like"/>
    <property type="match status" value="1"/>
</dbReference>
<evidence type="ECO:0000256" key="6">
    <source>
        <dbReference type="ARBA" id="ARBA00022771"/>
    </source>
</evidence>
<comment type="function">
    <text evidence="1">May be involved in transcriptional regulation.</text>
</comment>
<dbReference type="InterPro" id="IPR036236">
    <property type="entry name" value="Znf_C2H2_sf"/>
</dbReference>
<sequence length="431" mass="46736">MSTNMPVGSMNMESQLMSIMSVLVKAAVVEIIQLFSESSDSLRLHLSQSLKENENLRVRMKVMRSELFSLKLQTRTTRPASRFSSFRGNVSKPRPRSQAGLMKTSVSAKAAEGASSISVQSDNKTSSSVSQVECADVAIPDVILIKDEDDVGGCEPVDGQDNFGDDSVPGDADAETETFDAAAASSSCLTDGNEELRIVSVHSGGTGTLQEEGVTLFSASELQALTSLSEHSITSDSLLNFTTGANDRAPVRVMRENSMDVARSSQLERNHPTQMSLAMMKAALNSAAVGPNSHGGHPSHCSQFSQQQTAFPPIVNKSQDCSFCGERFHNREDLIVHRASHTGEHPIACSLCGKSFVNKTTLNIHMRIHTGEKPYACVQCGKRFTQNGSLKIHLRTHSGEKPYQCNQCSASFNNPSNLRRHMITHNSNTLS</sequence>
<keyword evidence="10" id="KW-0804">Transcription</keyword>
<dbReference type="EMBL" id="HADX01003530">
    <property type="protein sequence ID" value="SBP25762.1"/>
    <property type="molecule type" value="Transcribed_RNA"/>
</dbReference>
<keyword evidence="8" id="KW-0805">Transcription regulation</keyword>
<reference evidence="15" key="1">
    <citation type="submission" date="2016-05" db="EMBL/GenBank/DDBJ databases">
        <authorList>
            <person name="Lavstsen T."/>
            <person name="Jespersen J.S."/>
        </authorList>
    </citation>
    <scope>NUCLEOTIDE SEQUENCE</scope>
    <source>
        <tissue evidence="15">Brain</tissue>
    </source>
</reference>
<comment type="subcellular location">
    <subcellularLocation>
        <location evidence="2">Nucleus</location>
    </subcellularLocation>
</comment>
<gene>
    <name evidence="15" type="primary">Nfu_g_1_004513</name>
</gene>
<dbReference type="FunFam" id="3.30.160.60:FF:002274">
    <property type="entry name" value="Zinc finger protein 432"/>
    <property type="match status" value="1"/>
</dbReference>
<evidence type="ECO:0000256" key="8">
    <source>
        <dbReference type="ARBA" id="ARBA00023015"/>
    </source>
</evidence>
<proteinExistence type="inferred from homology"/>
<dbReference type="Pfam" id="PF00096">
    <property type="entry name" value="zf-C2H2"/>
    <property type="match status" value="3"/>
</dbReference>
<keyword evidence="4" id="KW-0479">Metal-binding</keyword>
<organism evidence="15">
    <name type="scientific">Iconisemion striatum</name>
    <dbReference type="NCBI Taxonomy" id="60296"/>
    <lineage>
        <taxon>Eukaryota</taxon>
        <taxon>Metazoa</taxon>
        <taxon>Chordata</taxon>
        <taxon>Craniata</taxon>
        <taxon>Vertebrata</taxon>
        <taxon>Euteleostomi</taxon>
        <taxon>Actinopterygii</taxon>
        <taxon>Neopterygii</taxon>
        <taxon>Teleostei</taxon>
        <taxon>Neoteleostei</taxon>
        <taxon>Acanthomorphata</taxon>
        <taxon>Ovalentaria</taxon>
        <taxon>Atherinomorphae</taxon>
        <taxon>Cyprinodontiformes</taxon>
        <taxon>Nothobranchiidae</taxon>
        <taxon>Iconisemion</taxon>
    </lineage>
</organism>
<dbReference type="PROSITE" id="PS50157">
    <property type="entry name" value="ZINC_FINGER_C2H2_2"/>
    <property type="match status" value="4"/>
</dbReference>
<dbReference type="PROSITE" id="PS00028">
    <property type="entry name" value="ZINC_FINGER_C2H2_1"/>
    <property type="match status" value="4"/>
</dbReference>
<evidence type="ECO:0000256" key="1">
    <source>
        <dbReference type="ARBA" id="ARBA00003767"/>
    </source>
</evidence>
<feature type="domain" description="C2H2-type" evidence="14">
    <location>
        <begin position="347"/>
        <end position="374"/>
    </location>
</feature>
<reference evidence="15" key="2">
    <citation type="submission" date="2016-06" db="EMBL/GenBank/DDBJ databases">
        <title>The genome of a short-lived fish provides insights into sex chromosome evolution and the genetic control of aging.</title>
        <authorList>
            <person name="Reichwald K."/>
            <person name="Felder M."/>
            <person name="Petzold A."/>
            <person name="Koch P."/>
            <person name="Groth M."/>
            <person name="Platzer M."/>
        </authorList>
    </citation>
    <scope>NUCLEOTIDE SEQUENCE</scope>
    <source>
        <tissue evidence="15">Brain</tissue>
    </source>
</reference>
<dbReference type="PANTHER" id="PTHR23226">
    <property type="entry name" value="ZINC FINGER AND SCAN DOMAIN-CONTAINING"/>
    <property type="match status" value="1"/>
</dbReference>
<evidence type="ECO:0000256" key="4">
    <source>
        <dbReference type="ARBA" id="ARBA00022723"/>
    </source>
</evidence>
<accession>A0A1A7Y5N4</accession>
<dbReference type="SUPFAM" id="SSF57667">
    <property type="entry name" value="beta-beta-alpha zinc fingers"/>
    <property type="match status" value="2"/>
</dbReference>
<dbReference type="FunFam" id="3.30.160.60:FF:000771">
    <property type="entry name" value="zinc finger protein 648"/>
    <property type="match status" value="1"/>
</dbReference>
<evidence type="ECO:0000256" key="9">
    <source>
        <dbReference type="ARBA" id="ARBA00023125"/>
    </source>
</evidence>
<feature type="region of interest" description="Disordered" evidence="13">
    <location>
        <begin position="81"/>
        <end position="105"/>
    </location>
</feature>
<dbReference type="GO" id="GO:0000981">
    <property type="term" value="F:DNA-binding transcription factor activity, RNA polymerase II-specific"/>
    <property type="evidence" value="ECO:0007669"/>
    <property type="project" value="TreeGrafter"/>
</dbReference>
<keyword evidence="5" id="KW-0677">Repeat</keyword>